<evidence type="ECO:0000256" key="11">
    <source>
        <dbReference type="ARBA" id="ARBA00023251"/>
    </source>
</evidence>
<feature type="transmembrane region" description="Helical" evidence="14">
    <location>
        <begin position="494"/>
        <end position="515"/>
    </location>
</feature>
<evidence type="ECO:0000256" key="7">
    <source>
        <dbReference type="ARBA" id="ARBA00022692"/>
    </source>
</evidence>
<keyword evidence="11" id="KW-0046">Antibiotic resistance</keyword>
<evidence type="ECO:0000256" key="14">
    <source>
        <dbReference type="SAM" id="Phobius"/>
    </source>
</evidence>
<gene>
    <name evidence="16" type="primary">mprF</name>
    <name evidence="16" type="ORF">D2T33_12535</name>
</gene>
<dbReference type="PANTHER" id="PTHR34697:SF2">
    <property type="entry name" value="PHOSPHATIDYLGLYCEROL LYSYLTRANSFERASE"/>
    <property type="match status" value="1"/>
</dbReference>
<keyword evidence="9" id="KW-0443">Lipid metabolism</keyword>
<feature type="domain" description="Phosphatidylglycerol lysyltransferase C-terminal" evidence="15">
    <location>
        <begin position="540"/>
        <end position="826"/>
    </location>
</feature>
<feature type="transmembrane region" description="Helical" evidence="14">
    <location>
        <begin position="52"/>
        <end position="71"/>
    </location>
</feature>
<keyword evidence="10 14" id="KW-0472">Membrane</keyword>
<feature type="transmembrane region" description="Helical" evidence="14">
    <location>
        <begin position="12"/>
        <end position="32"/>
    </location>
</feature>
<feature type="transmembrane region" description="Helical" evidence="14">
    <location>
        <begin position="128"/>
        <end position="153"/>
    </location>
</feature>
<reference evidence="16 17" key="2">
    <citation type="submission" date="2019-01" db="EMBL/GenBank/DDBJ databases">
        <authorList>
            <person name="Li Y."/>
        </authorList>
    </citation>
    <scope>NUCLEOTIDE SEQUENCE [LARGE SCALE GENOMIC DNA]</scope>
    <source>
        <strain evidence="16 17">2D-5</strain>
    </source>
</reference>
<proteinExistence type="inferred from homology"/>
<reference evidence="16 17" key="1">
    <citation type="submission" date="2019-01" db="EMBL/GenBank/DDBJ databases">
        <title>Sinorhodobacter populi sp. nov. isolated from the symptomatic bark tissue of Populus euramericana canker.</title>
        <authorList>
            <person name="Xu G."/>
        </authorList>
    </citation>
    <scope>NUCLEOTIDE SEQUENCE [LARGE SCALE GENOMIC DNA]</scope>
    <source>
        <strain evidence="16 17">2D-5</strain>
    </source>
</reference>
<comment type="caution">
    <text evidence="16">The sequence shown here is derived from an EMBL/GenBank/DDBJ whole genome shotgun (WGS) entry which is preliminary data.</text>
</comment>
<evidence type="ECO:0000256" key="2">
    <source>
        <dbReference type="ARBA" id="ARBA00008627"/>
    </source>
</evidence>
<feature type="transmembrane region" description="Helical" evidence="14">
    <location>
        <begin position="237"/>
        <end position="255"/>
    </location>
</feature>
<comment type="similarity">
    <text evidence="2">Belongs to the LPG synthase family.</text>
</comment>
<feature type="transmembrane region" description="Helical" evidence="14">
    <location>
        <begin position="324"/>
        <end position="346"/>
    </location>
</feature>
<dbReference type="EMBL" id="SAUW01000012">
    <property type="protein sequence ID" value="RWR10576.1"/>
    <property type="molecule type" value="Genomic_DNA"/>
</dbReference>
<feature type="transmembrane region" description="Helical" evidence="14">
    <location>
        <begin position="398"/>
        <end position="416"/>
    </location>
</feature>
<dbReference type="Proteomes" id="UP000285710">
    <property type="component" value="Unassembled WGS sequence"/>
</dbReference>
<keyword evidence="5" id="KW-1003">Cell membrane</keyword>
<evidence type="ECO:0000256" key="12">
    <source>
        <dbReference type="ARBA" id="ARBA00031899"/>
    </source>
</evidence>
<evidence type="ECO:0000256" key="13">
    <source>
        <dbReference type="ARBA" id="ARBA00047540"/>
    </source>
</evidence>
<protein>
    <recommendedName>
        <fullName evidence="4">Phosphatidylglycerol lysyltransferase</fullName>
        <ecNumber evidence="3">2.3.2.3</ecNumber>
    </recommendedName>
    <alternativeName>
        <fullName evidence="12">Lysylphosphatidylglycerol synthase</fullName>
    </alternativeName>
</protein>
<evidence type="ECO:0000256" key="5">
    <source>
        <dbReference type="ARBA" id="ARBA00022475"/>
    </source>
</evidence>
<dbReference type="Pfam" id="PF03706">
    <property type="entry name" value="LPG_synthase_TM"/>
    <property type="match status" value="1"/>
</dbReference>
<name>A0A443IT00_9RHOB</name>
<keyword evidence="8 14" id="KW-1133">Transmembrane helix</keyword>
<comment type="catalytic activity">
    <reaction evidence="13">
        <text>L-lysyl-tRNA(Lys) + a 1,2-diacyl-sn-glycero-3-phospho-(1'-sn-glycerol) = a 1,2-diacyl-sn-glycero-3-phospho-1'-(3'-O-L-lysyl)-sn-glycerol + tRNA(Lys)</text>
        <dbReference type="Rhea" id="RHEA:10668"/>
        <dbReference type="Rhea" id="RHEA-COMP:9696"/>
        <dbReference type="Rhea" id="RHEA-COMP:9697"/>
        <dbReference type="ChEBI" id="CHEBI:64716"/>
        <dbReference type="ChEBI" id="CHEBI:75792"/>
        <dbReference type="ChEBI" id="CHEBI:78442"/>
        <dbReference type="ChEBI" id="CHEBI:78529"/>
        <dbReference type="EC" id="2.3.2.3"/>
    </reaction>
</comment>
<feature type="transmembrane region" description="Helical" evidence="14">
    <location>
        <begin position="206"/>
        <end position="231"/>
    </location>
</feature>
<dbReference type="InterPro" id="IPR022791">
    <property type="entry name" value="L-PG_synthase/AglD"/>
</dbReference>
<evidence type="ECO:0000256" key="4">
    <source>
        <dbReference type="ARBA" id="ARBA00021546"/>
    </source>
</evidence>
<keyword evidence="7 14" id="KW-0812">Transmembrane</keyword>
<dbReference type="InterPro" id="IPR016181">
    <property type="entry name" value="Acyl_CoA_acyltransferase"/>
</dbReference>
<accession>A0A443IT00</accession>
<evidence type="ECO:0000256" key="6">
    <source>
        <dbReference type="ARBA" id="ARBA00022679"/>
    </source>
</evidence>
<dbReference type="PANTHER" id="PTHR34697">
    <property type="entry name" value="PHOSPHATIDYLGLYCEROL LYSYLTRANSFERASE"/>
    <property type="match status" value="1"/>
</dbReference>
<evidence type="ECO:0000313" key="16">
    <source>
        <dbReference type="EMBL" id="RWR10576.1"/>
    </source>
</evidence>
<dbReference type="GO" id="GO:0005886">
    <property type="term" value="C:plasma membrane"/>
    <property type="evidence" value="ECO:0007669"/>
    <property type="project" value="UniProtKB-SubCell"/>
</dbReference>
<comment type="subcellular location">
    <subcellularLocation>
        <location evidence="1">Cell membrane</location>
        <topology evidence="1">Multi-pass membrane protein</topology>
    </subcellularLocation>
</comment>
<organism evidence="16 17">
    <name type="scientific">Paenirhodobacter populi</name>
    <dbReference type="NCBI Taxonomy" id="2306993"/>
    <lineage>
        <taxon>Bacteria</taxon>
        <taxon>Pseudomonadati</taxon>
        <taxon>Pseudomonadota</taxon>
        <taxon>Alphaproteobacteria</taxon>
        <taxon>Rhodobacterales</taxon>
        <taxon>Rhodobacter group</taxon>
        <taxon>Paenirhodobacter</taxon>
    </lineage>
</organism>
<dbReference type="InterPro" id="IPR024320">
    <property type="entry name" value="LPG_synthase_C"/>
</dbReference>
<dbReference type="GO" id="GO:0050071">
    <property type="term" value="F:phosphatidylglycerol lysyltransferase activity"/>
    <property type="evidence" value="ECO:0007669"/>
    <property type="project" value="UniProtKB-EC"/>
</dbReference>
<sequence>MTSGLRRNRGAVIGLLSTLAFGFVAIAISRITQDVDYPTVQAALARTPWSSIALAVGLTAVSFACLIGYDLNALRHIGRHLPWPQVAVVSFSAYAVGNTAGFGPLSGGAIRYRGYSRLGLSGEEIARVIAYVTVAFGLGLAVLTGMSTLVFAWQVGHLIDVNADLLRLAAAVLLALVTGALVWLWRGRPVTADEVTGAARIRLPSAGNCLLQLLLTTLDVAAAASVLYVLLPGDLGLHWPAFAALFCVAIGLGVLSHVPAGLGVFEAVIIGGLAPVPTDQVIGALVLYRLIYHVLPLFLAVPVLAAGEMLEYRGRVRAIWTHELAAAVMPPLLAMLALVCGVMLVFSSVLPTPQANLDQLSRWVPIQILEAAHFFSSLLGLMLIVVARGLVHRLDGAWWAGLILGLIAIAFTIPKALAPYEAAALAVLVAGLAVNRRCFDRRARLLAEPLTPAWLAAIAVILVAALTVLFFVYRDVGYSAELWWQFEFSEEAPRGLRAMMGLTIAAIAIGLASLLRPARARPPTATAEDVASAVAITAAQDESGGNLIRMGDKAVLFSEDRRAFIMYGVQGRSWISLFGPIGADDAKPELIWRFVEAARAAGGKAVFYEVPPDLLSAYADVGLRALKLGEMARVDLTKMDLKASRWGEQRRALAKGEREGMRIEILPPEAVPPVLDQLEAISGAWLAQHEAREKGFALGRFDRAYVATQPVAVLRFNDEIVAFATLMLTDTKAEATVDLMRFGPTAPRGAMDFLFCALLNAAKERGYRHFNLGMAPLSGFATHASAPMWNHFGQAIFTHGERFYNFRGLRAFKAKYNPDWEPRYLIVGGGISPVAALLDVTLLIGGGLKGVVGK</sequence>
<keyword evidence="17" id="KW-1185">Reference proteome</keyword>
<dbReference type="GO" id="GO:0046677">
    <property type="term" value="P:response to antibiotic"/>
    <property type="evidence" value="ECO:0007669"/>
    <property type="project" value="UniProtKB-KW"/>
</dbReference>
<evidence type="ECO:0000256" key="8">
    <source>
        <dbReference type="ARBA" id="ARBA00022989"/>
    </source>
</evidence>
<evidence type="ECO:0000256" key="9">
    <source>
        <dbReference type="ARBA" id="ARBA00023098"/>
    </source>
</evidence>
<dbReference type="GO" id="GO:0055091">
    <property type="term" value="P:phospholipid homeostasis"/>
    <property type="evidence" value="ECO:0007669"/>
    <property type="project" value="TreeGrafter"/>
</dbReference>
<feature type="transmembrane region" description="Helical" evidence="14">
    <location>
        <begin position="262"/>
        <end position="278"/>
    </location>
</feature>
<keyword evidence="6" id="KW-0808">Transferase</keyword>
<dbReference type="SUPFAM" id="SSF55729">
    <property type="entry name" value="Acyl-CoA N-acyltransferases (Nat)"/>
    <property type="match status" value="1"/>
</dbReference>
<dbReference type="InterPro" id="IPR051211">
    <property type="entry name" value="PG_lysyltransferase"/>
</dbReference>
<dbReference type="AlphaFoldDB" id="A0A443IT00"/>
<evidence type="ECO:0000256" key="3">
    <source>
        <dbReference type="ARBA" id="ARBA00012014"/>
    </source>
</evidence>
<dbReference type="Pfam" id="PF09924">
    <property type="entry name" value="LPG_synthase_C"/>
    <property type="match status" value="1"/>
</dbReference>
<feature type="transmembrane region" description="Helical" evidence="14">
    <location>
        <begin position="165"/>
        <end position="185"/>
    </location>
</feature>
<feature type="transmembrane region" description="Helical" evidence="14">
    <location>
        <begin position="366"/>
        <end position="386"/>
    </location>
</feature>
<evidence type="ECO:0000259" key="15">
    <source>
        <dbReference type="Pfam" id="PF09924"/>
    </source>
</evidence>
<evidence type="ECO:0000256" key="1">
    <source>
        <dbReference type="ARBA" id="ARBA00004651"/>
    </source>
</evidence>
<dbReference type="NCBIfam" id="NF033480">
    <property type="entry name" value="bifunc_MprF"/>
    <property type="match status" value="1"/>
</dbReference>
<evidence type="ECO:0000313" key="17">
    <source>
        <dbReference type="Proteomes" id="UP000285710"/>
    </source>
</evidence>
<feature type="transmembrane region" description="Helical" evidence="14">
    <location>
        <begin position="422"/>
        <end position="439"/>
    </location>
</feature>
<feature type="transmembrane region" description="Helical" evidence="14">
    <location>
        <begin position="290"/>
        <end position="312"/>
    </location>
</feature>
<evidence type="ECO:0000256" key="10">
    <source>
        <dbReference type="ARBA" id="ARBA00023136"/>
    </source>
</evidence>
<feature type="transmembrane region" description="Helical" evidence="14">
    <location>
        <begin position="451"/>
        <end position="474"/>
    </location>
</feature>
<dbReference type="EC" id="2.3.2.3" evidence="3"/>
<dbReference type="GO" id="GO:0006629">
    <property type="term" value="P:lipid metabolic process"/>
    <property type="evidence" value="ECO:0007669"/>
    <property type="project" value="UniProtKB-KW"/>
</dbReference>